<dbReference type="EMBL" id="JAAGNC010000090">
    <property type="protein sequence ID" value="NEC57479.1"/>
    <property type="molecule type" value="Genomic_DNA"/>
</dbReference>
<evidence type="ECO:0000313" key="4">
    <source>
        <dbReference type="EMBL" id="NEC57479.1"/>
    </source>
</evidence>
<sequence>MRVPAGCFRVLFPCSTPPFRKTERNCVSDVFSSRLIAEFRANRGALGGRFEGWPLAVLTTTGARTGLRREVLLGWLEIEGNGVVVASANGADRHPAWYHNIRRNPMVTVEAGGDAYQAMAAIPRGAAYERLFAQVVAKAPGYGDYQAKTTREIPVVVLHRIDKRGKGMGDWLVEVHQWFRAELRALREQADDLADGSATALVRPEPDLAHEMRTHCLGFCTALRRHHLGEDSVVFPSLAEQFPALAPAIAQLAGQHEVVARLQDAIRQLVDGFVPGESDPVRLRAELERLAGEVEAHFEFEEQTVVTALNATAAAPPTA</sequence>
<dbReference type="Pfam" id="PF01814">
    <property type="entry name" value="Hemerythrin"/>
    <property type="match status" value="1"/>
</dbReference>
<comment type="caution">
    <text evidence="4">The sequence shown here is derived from an EMBL/GenBank/DDBJ whole genome shotgun (WGS) entry which is preliminary data.</text>
</comment>
<dbReference type="Pfam" id="PF04075">
    <property type="entry name" value="F420H2_quin_red"/>
    <property type="match status" value="1"/>
</dbReference>
<dbReference type="InterPro" id="IPR004378">
    <property type="entry name" value="F420H2_quin_Rdtase"/>
</dbReference>
<accession>A0ABX0BT82</accession>
<reference evidence="4 5" key="1">
    <citation type="submission" date="2020-01" db="EMBL/GenBank/DDBJ databases">
        <title>Insect and environment-associated Actinomycetes.</title>
        <authorList>
            <person name="Currrie C."/>
            <person name="Chevrette M."/>
            <person name="Carlson C."/>
            <person name="Stubbendieck R."/>
            <person name="Wendt-Pienkowski E."/>
        </authorList>
    </citation>
    <scope>NUCLEOTIDE SEQUENCE [LARGE SCALE GENOMIC DNA]</scope>
    <source>
        <strain evidence="4 5">SID8386</strain>
    </source>
</reference>
<gene>
    <name evidence="4" type="ORF">G3I59_18210</name>
</gene>
<dbReference type="PANTHER" id="PTHR39428:SF1">
    <property type="entry name" value="F420H(2)-DEPENDENT QUINONE REDUCTASE RV1261C"/>
    <property type="match status" value="1"/>
</dbReference>
<evidence type="ECO:0000256" key="2">
    <source>
        <dbReference type="ARBA" id="ARBA00049106"/>
    </source>
</evidence>
<dbReference type="Proteomes" id="UP000470404">
    <property type="component" value="Unassembled WGS sequence"/>
</dbReference>
<keyword evidence="5" id="KW-1185">Reference proteome</keyword>
<evidence type="ECO:0000313" key="5">
    <source>
        <dbReference type="Proteomes" id="UP000470404"/>
    </source>
</evidence>
<evidence type="ECO:0000259" key="3">
    <source>
        <dbReference type="Pfam" id="PF01814"/>
    </source>
</evidence>
<proteinExistence type="inferred from homology"/>
<name>A0ABX0BT82_9PSEU</name>
<comment type="catalytic activity">
    <reaction evidence="2">
        <text>oxidized coenzyme F420-(gamma-L-Glu)(n) + a quinol + H(+) = reduced coenzyme F420-(gamma-L-Glu)(n) + a quinone</text>
        <dbReference type="Rhea" id="RHEA:39663"/>
        <dbReference type="Rhea" id="RHEA-COMP:12939"/>
        <dbReference type="Rhea" id="RHEA-COMP:14378"/>
        <dbReference type="ChEBI" id="CHEBI:15378"/>
        <dbReference type="ChEBI" id="CHEBI:24646"/>
        <dbReference type="ChEBI" id="CHEBI:132124"/>
        <dbReference type="ChEBI" id="CHEBI:133980"/>
        <dbReference type="ChEBI" id="CHEBI:139511"/>
    </reaction>
</comment>
<dbReference type="InterPro" id="IPR012349">
    <property type="entry name" value="Split_barrel_FMN-bd"/>
</dbReference>
<dbReference type="CDD" id="cd12108">
    <property type="entry name" value="Hr-like"/>
    <property type="match status" value="1"/>
</dbReference>
<dbReference type="Gene3D" id="2.30.110.10">
    <property type="entry name" value="Electron Transport, Fmn-binding Protein, Chain A"/>
    <property type="match status" value="1"/>
</dbReference>
<comment type="similarity">
    <text evidence="1">Belongs to the F420H(2)-dependent quinone reductase family.</text>
</comment>
<feature type="domain" description="Hemerythrin-like" evidence="3">
    <location>
        <begin position="170"/>
        <end position="308"/>
    </location>
</feature>
<protein>
    <submittedName>
        <fullName evidence="4">Nitroreductase family deazaflavin-dependent oxidoreductase</fullName>
    </submittedName>
</protein>
<dbReference type="Gene3D" id="1.20.120.520">
    <property type="entry name" value="nmb1532 protein domain like"/>
    <property type="match status" value="1"/>
</dbReference>
<evidence type="ECO:0000256" key="1">
    <source>
        <dbReference type="ARBA" id="ARBA00008710"/>
    </source>
</evidence>
<dbReference type="InterPro" id="IPR012312">
    <property type="entry name" value="Hemerythrin-like"/>
</dbReference>
<dbReference type="PANTHER" id="PTHR39428">
    <property type="entry name" value="F420H(2)-DEPENDENT QUINONE REDUCTASE RV1261C"/>
    <property type="match status" value="1"/>
</dbReference>
<dbReference type="NCBIfam" id="TIGR00026">
    <property type="entry name" value="hi_GC_TIGR00026"/>
    <property type="match status" value="1"/>
</dbReference>
<organism evidence="4 5">
    <name type="scientific">Amycolatopsis rubida</name>
    <dbReference type="NCBI Taxonomy" id="112413"/>
    <lineage>
        <taxon>Bacteria</taxon>
        <taxon>Bacillati</taxon>
        <taxon>Actinomycetota</taxon>
        <taxon>Actinomycetes</taxon>
        <taxon>Pseudonocardiales</taxon>
        <taxon>Pseudonocardiaceae</taxon>
        <taxon>Amycolatopsis</taxon>
    </lineage>
</organism>